<evidence type="ECO:0000259" key="3">
    <source>
        <dbReference type="SMART" id="SM00646"/>
    </source>
</evidence>
<sequence length="264" mass="29029">MNDRRPAYSVAIIKFAGKPMKRVVAVMVLMGFLVLSVVFYGRTYSRVAAAISNASGGETKLRVVIDPGHGGNDPGGIGVSGVLEKDVNLSVALFLKANLEAQGFEVIMTRDTDKALYSSESSSNKKKEDLAKRIEIITEAKPDFVLCIHQNIFTDAKYSGAQVFYYQDSEEGARLASCLQNQLIAGVDPENTRVPKSNMNYYMLKNSPVPIVIVECGFLTNTEEEAKLGTEEYQRKLAWNIYLGTMHYINSEGQDSTGTETDAE</sequence>
<name>A0A4R2LXI8_9FIRM</name>
<protein>
    <submittedName>
        <fullName evidence="4">N-acetylmuramoyl-L-alanine amidase</fullName>
    </submittedName>
</protein>
<keyword evidence="2" id="KW-0472">Membrane</keyword>
<dbReference type="GO" id="GO:0008745">
    <property type="term" value="F:N-acetylmuramoyl-L-alanine amidase activity"/>
    <property type="evidence" value="ECO:0007669"/>
    <property type="project" value="InterPro"/>
</dbReference>
<keyword evidence="5" id="KW-1185">Reference proteome</keyword>
<dbReference type="InterPro" id="IPR002508">
    <property type="entry name" value="MurNAc-LAA_cat"/>
</dbReference>
<evidence type="ECO:0000256" key="1">
    <source>
        <dbReference type="ARBA" id="ARBA00022801"/>
    </source>
</evidence>
<dbReference type="InterPro" id="IPR050695">
    <property type="entry name" value="N-acetylmuramoyl_amidase_3"/>
</dbReference>
<feature type="domain" description="MurNAc-LAA" evidence="3">
    <location>
        <begin position="134"/>
        <end position="246"/>
    </location>
</feature>
<keyword evidence="2" id="KW-1133">Transmembrane helix</keyword>
<dbReference type="AlphaFoldDB" id="A0A4R2LXI8"/>
<evidence type="ECO:0000313" key="5">
    <source>
        <dbReference type="Proteomes" id="UP000295711"/>
    </source>
</evidence>
<organism evidence="4 5">
    <name type="scientific">Frisingicoccus caecimuris</name>
    <dbReference type="NCBI Taxonomy" id="1796636"/>
    <lineage>
        <taxon>Bacteria</taxon>
        <taxon>Bacillati</taxon>
        <taxon>Bacillota</taxon>
        <taxon>Clostridia</taxon>
        <taxon>Lachnospirales</taxon>
        <taxon>Lachnospiraceae</taxon>
        <taxon>Frisingicoccus</taxon>
    </lineage>
</organism>
<evidence type="ECO:0000256" key="2">
    <source>
        <dbReference type="SAM" id="Phobius"/>
    </source>
</evidence>
<reference evidence="4 5" key="1">
    <citation type="submission" date="2019-03" db="EMBL/GenBank/DDBJ databases">
        <title>Genomic Encyclopedia of Type Strains, Phase IV (KMG-IV): sequencing the most valuable type-strain genomes for metagenomic binning, comparative biology and taxonomic classification.</title>
        <authorList>
            <person name="Goeker M."/>
        </authorList>
    </citation>
    <scope>NUCLEOTIDE SEQUENCE [LARGE SCALE GENOMIC DNA]</scope>
    <source>
        <strain evidence="4 5">DSM 28559</strain>
    </source>
</reference>
<proteinExistence type="predicted"/>
<dbReference type="PANTHER" id="PTHR30404:SF0">
    <property type="entry name" value="N-ACETYLMURAMOYL-L-ALANINE AMIDASE AMIC"/>
    <property type="match status" value="1"/>
</dbReference>
<dbReference type="CDD" id="cd02696">
    <property type="entry name" value="MurNAc-LAA"/>
    <property type="match status" value="1"/>
</dbReference>
<dbReference type="PANTHER" id="PTHR30404">
    <property type="entry name" value="N-ACETYLMURAMOYL-L-ALANINE AMIDASE"/>
    <property type="match status" value="1"/>
</dbReference>
<gene>
    <name evidence="4" type="ORF">EV212_10486</name>
</gene>
<dbReference type="EMBL" id="SLXA01000004">
    <property type="protein sequence ID" value="TCO85033.1"/>
    <property type="molecule type" value="Genomic_DNA"/>
</dbReference>
<dbReference type="GO" id="GO:0030288">
    <property type="term" value="C:outer membrane-bounded periplasmic space"/>
    <property type="evidence" value="ECO:0007669"/>
    <property type="project" value="TreeGrafter"/>
</dbReference>
<dbReference type="SUPFAM" id="SSF53187">
    <property type="entry name" value="Zn-dependent exopeptidases"/>
    <property type="match status" value="1"/>
</dbReference>
<dbReference type="Pfam" id="PF01520">
    <property type="entry name" value="Amidase_3"/>
    <property type="match status" value="1"/>
</dbReference>
<dbReference type="GO" id="GO:0009253">
    <property type="term" value="P:peptidoglycan catabolic process"/>
    <property type="evidence" value="ECO:0007669"/>
    <property type="project" value="InterPro"/>
</dbReference>
<keyword evidence="1" id="KW-0378">Hydrolase</keyword>
<comment type="caution">
    <text evidence="4">The sequence shown here is derived from an EMBL/GenBank/DDBJ whole genome shotgun (WGS) entry which is preliminary data.</text>
</comment>
<dbReference type="Gene3D" id="3.40.630.40">
    <property type="entry name" value="Zn-dependent exopeptidases"/>
    <property type="match status" value="1"/>
</dbReference>
<keyword evidence="2" id="KW-0812">Transmembrane</keyword>
<evidence type="ECO:0000313" key="4">
    <source>
        <dbReference type="EMBL" id="TCO85033.1"/>
    </source>
</evidence>
<feature type="transmembrane region" description="Helical" evidence="2">
    <location>
        <begin position="23"/>
        <end position="41"/>
    </location>
</feature>
<accession>A0A4R2LXI8</accession>
<dbReference type="Proteomes" id="UP000295711">
    <property type="component" value="Unassembled WGS sequence"/>
</dbReference>
<dbReference type="SMART" id="SM00646">
    <property type="entry name" value="Ami_3"/>
    <property type="match status" value="1"/>
</dbReference>